<protein>
    <submittedName>
        <fullName evidence="2">Uncharacterized protein</fullName>
    </submittedName>
</protein>
<dbReference type="Proteomes" id="UP000018735">
    <property type="component" value="Chromosome"/>
</dbReference>
<keyword evidence="1" id="KW-0812">Transmembrane</keyword>
<feature type="transmembrane region" description="Helical" evidence="1">
    <location>
        <begin position="47"/>
        <end position="68"/>
    </location>
</feature>
<dbReference type="EMBL" id="CP006916">
    <property type="protein sequence ID" value="AHB99680.1"/>
    <property type="molecule type" value="Genomic_DNA"/>
</dbReference>
<gene>
    <name evidence="2" type="ORF">GCW_02290</name>
</gene>
<feature type="transmembrane region" description="Helical" evidence="1">
    <location>
        <begin position="218"/>
        <end position="238"/>
    </location>
</feature>
<feature type="transmembrane region" description="Helical" evidence="1">
    <location>
        <begin position="113"/>
        <end position="136"/>
    </location>
</feature>
<evidence type="ECO:0000313" key="3">
    <source>
        <dbReference type="Proteomes" id="UP000018735"/>
    </source>
</evidence>
<dbReference type="KEGG" id="mgz:GCW_02290"/>
<dbReference type="RefSeq" id="WP_014574585.1">
    <property type="nucleotide sequence ID" value="NC_023030.2"/>
</dbReference>
<dbReference type="HOGENOM" id="CLU_969154_0_0_14"/>
<proteinExistence type="predicted"/>
<dbReference type="eggNOG" id="ENOG5031YD5">
    <property type="taxonomic scope" value="Bacteria"/>
</dbReference>
<reference evidence="2 3" key="1">
    <citation type="journal article" date="2011" name="PLoS ONE">
        <title>Core proteome of the minimal cell: comparative proteomics of three mollicute species.</title>
        <authorList>
            <person name="Fisunov G.Y."/>
            <person name="Alexeev D.G."/>
            <person name="Bazaleev N.A."/>
            <person name="Ladygina V.G."/>
            <person name="Galyamina M.A."/>
            <person name="Kondratov I.G."/>
            <person name="Zhukova N.A."/>
            <person name="Serebryakova M.V."/>
            <person name="Demina I.A."/>
            <person name="Govorun V.M."/>
        </authorList>
    </citation>
    <scope>NUCLEOTIDE SEQUENCE [LARGE SCALE GENOMIC DNA]</scope>
    <source>
        <strain evidence="2 3">S6</strain>
    </source>
</reference>
<keyword evidence="1" id="KW-1133">Transmembrane helix</keyword>
<dbReference type="AlphaFoldDB" id="A0A0F6CKQ8"/>
<feature type="transmembrane region" description="Helical" evidence="1">
    <location>
        <begin position="12"/>
        <end position="35"/>
    </location>
</feature>
<organism evidence="2 3">
    <name type="scientific">Mycoplasmoides gallisepticum S6</name>
    <dbReference type="NCBI Taxonomy" id="1006581"/>
    <lineage>
        <taxon>Bacteria</taxon>
        <taxon>Bacillati</taxon>
        <taxon>Mycoplasmatota</taxon>
        <taxon>Mycoplasmoidales</taxon>
        <taxon>Mycoplasmoidaceae</taxon>
        <taxon>Mycoplasmoides</taxon>
    </lineage>
</organism>
<sequence>MMRSLNILTKTWDYGTAITEFGANFVLAFLIMFVFMIIRSKKIENKLVISSFFVFVVFISIISTWAWARVLMNSFPIVYLNPINVIFDAIVQMVNLQNSSTSHLTDSLKGLGYILPMQLVGILSGFVCFYIFYILITKSKQTYIKAVAFNQILFKTDNQKTVYFAFKDFIFILIYTAVIPMISLINPVASGLRRIDYLIVSMIVLFVIIYLSSFFEFYTFDILLSFAFAIFSTFFLLIDQNSDKQTIKTELKNTWLHFLISLIITLVIAIVLAIIVYQIFIQGQHRVTI</sequence>
<accession>A0A0F6CKQ8</accession>
<feature type="transmembrane region" description="Helical" evidence="1">
    <location>
        <begin position="258"/>
        <end position="280"/>
    </location>
</feature>
<dbReference type="NCBIfam" id="NF046011">
    <property type="entry name" value="MAG4940_fam"/>
    <property type="match status" value="1"/>
</dbReference>
<evidence type="ECO:0000256" key="1">
    <source>
        <dbReference type="SAM" id="Phobius"/>
    </source>
</evidence>
<keyword evidence="1" id="KW-0472">Membrane</keyword>
<feature type="transmembrane region" description="Helical" evidence="1">
    <location>
        <begin position="195"/>
        <end position="211"/>
    </location>
</feature>
<feature type="transmembrane region" description="Helical" evidence="1">
    <location>
        <begin position="169"/>
        <end position="189"/>
    </location>
</feature>
<evidence type="ECO:0000313" key="2">
    <source>
        <dbReference type="EMBL" id="AHB99680.1"/>
    </source>
</evidence>
<name>A0A0F6CKQ8_MYCGL</name>